<protein>
    <submittedName>
        <fullName evidence="1">Uncharacterized protein</fullName>
    </submittedName>
</protein>
<reference evidence="1" key="1">
    <citation type="submission" date="2020-08" db="EMBL/GenBank/DDBJ databases">
        <title>Genome sequencing and assembly of the red palm weevil Rhynchophorus ferrugineus.</title>
        <authorList>
            <person name="Dias G.B."/>
            <person name="Bergman C.M."/>
            <person name="Manee M."/>
        </authorList>
    </citation>
    <scope>NUCLEOTIDE SEQUENCE</scope>
    <source>
        <strain evidence="1">AA-2017</strain>
        <tissue evidence="1">Whole larva</tissue>
    </source>
</reference>
<gene>
    <name evidence="1" type="ORF">GWI33_020354</name>
</gene>
<dbReference type="Proteomes" id="UP000625711">
    <property type="component" value="Unassembled WGS sequence"/>
</dbReference>
<dbReference type="AlphaFoldDB" id="A0A834M3G8"/>
<evidence type="ECO:0000313" key="1">
    <source>
        <dbReference type="EMBL" id="KAF7266326.1"/>
    </source>
</evidence>
<name>A0A834M3G8_RHYFE</name>
<sequence length="120" mass="13674">MKVVQSLSPIPVHQQNWHHQQKVVIKSGKKKNRLPPNKFRISNYSSRPFLFSGESLARSFRSRRSSSYFANKFRSVTVRKEVPRPSPQPPTPVCNLSLVGKLSLHAEFPCKSATRSRSSI</sequence>
<comment type="caution">
    <text evidence="1">The sequence shown here is derived from an EMBL/GenBank/DDBJ whole genome shotgun (WGS) entry which is preliminary data.</text>
</comment>
<proteinExistence type="predicted"/>
<accession>A0A834M3G8</accession>
<organism evidence="1 2">
    <name type="scientific">Rhynchophorus ferrugineus</name>
    <name type="common">Red palm weevil</name>
    <name type="synonym">Curculio ferrugineus</name>
    <dbReference type="NCBI Taxonomy" id="354439"/>
    <lineage>
        <taxon>Eukaryota</taxon>
        <taxon>Metazoa</taxon>
        <taxon>Ecdysozoa</taxon>
        <taxon>Arthropoda</taxon>
        <taxon>Hexapoda</taxon>
        <taxon>Insecta</taxon>
        <taxon>Pterygota</taxon>
        <taxon>Neoptera</taxon>
        <taxon>Endopterygota</taxon>
        <taxon>Coleoptera</taxon>
        <taxon>Polyphaga</taxon>
        <taxon>Cucujiformia</taxon>
        <taxon>Curculionidae</taxon>
        <taxon>Dryophthorinae</taxon>
        <taxon>Rhynchophorus</taxon>
    </lineage>
</organism>
<dbReference type="EMBL" id="JAACXV010014549">
    <property type="protein sequence ID" value="KAF7266326.1"/>
    <property type="molecule type" value="Genomic_DNA"/>
</dbReference>
<evidence type="ECO:0000313" key="2">
    <source>
        <dbReference type="Proteomes" id="UP000625711"/>
    </source>
</evidence>
<keyword evidence="2" id="KW-1185">Reference proteome</keyword>